<keyword evidence="2" id="KW-0012">Acyltransferase</keyword>
<dbReference type="PROSITE" id="PS51186">
    <property type="entry name" value="GNAT"/>
    <property type="match status" value="1"/>
</dbReference>
<dbReference type="InterPro" id="IPR050832">
    <property type="entry name" value="Bact_Acetyltransf"/>
</dbReference>
<gene>
    <name evidence="4" type="ORF">E1832_22310</name>
</gene>
<dbReference type="EMBL" id="SMUV01000074">
    <property type="protein sequence ID" value="TDK41415.1"/>
    <property type="molecule type" value="Genomic_DNA"/>
</dbReference>
<dbReference type="Proteomes" id="UP000295301">
    <property type="component" value="Unassembled WGS sequence"/>
</dbReference>
<keyword evidence="1 4" id="KW-0808">Transferase</keyword>
<dbReference type="OrthoDB" id="9789603at2"/>
<dbReference type="AlphaFoldDB" id="A0A4R5UR48"/>
<dbReference type="CDD" id="cd04301">
    <property type="entry name" value="NAT_SF"/>
    <property type="match status" value="1"/>
</dbReference>
<dbReference type="GO" id="GO:0016747">
    <property type="term" value="F:acyltransferase activity, transferring groups other than amino-acyl groups"/>
    <property type="evidence" value="ECO:0007669"/>
    <property type="project" value="InterPro"/>
</dbReference>
<evidence type="ECO:0000313" key="4">
    <source>
        <dbReference type="EMBL" id="TDK41415.1"/>
    </source>
</evidence>
<accession>A0A4R5UR48</accession>
<dbReference type="InterPro" id="IPR016181">
    <property type="entry name" value="Acyl_CoA_acyltransferase"/>
</dbReference>
<proteinExistence type="predicted"/>
<evidence type="ECO:0000313" key="5">
    <source>
        <dbReference type="Proteomes" id="UP000295301"/>
    </source>
</evidence>
<dbReference type="PANTHER" id="PTHR43877">
    <property type="entry name" value="AMINOALKYLPHOSPHONATE N-ACETYLTRANSFERASE-RELATED-RELATED"/>
    <property type="match status" value="1"/>
</dbReference>
<organism evidence="4 5">
    <name type="scientific">Antarcticimicrobium luteum</name>
    <dbReference type="NCBI Taxonomy" id="2547397"/>
    <lineage>
        <taxon>Bacteria</taxon>
        <taxon>Pseudomonadati</taxon>
        <taxon>Pseudomonadota</taxon>
        <taxon>Alphaproteobacteria</taxon>
        <taxon>Rhodobacterales</taxon>
        <taxon>Paracoccaceae</taxon>
        <taxon>Antarcticimicrobium</taxon>
    </lineage>
</organism>
<comment type="caution">
    <text evidence="4">The sequence shown here is derived from an EMBL/GenBank/DDBJ whole genome shotgun (WGS) entry which is preliminary data.</text>
</comment>
<dbReference type="InterPro" id="IPR000182">
    <property type="entry name" value="GNAT_dom"/>
</dbReference>
<name>A0A4R5UR48_9RHOB</name>
<dbReference type="SUPFAM" id="SSF55729">
    <property type="entry name" value="Acyl-CoA N-acyltransferases (Nat)"/>
    <property type="match status" value="1"/>
</dbReference>
<dbReference type="Gene3D" id="3.40.630.30">
    <property type="match status" value="1"/>
</dbReference>
<reference evidence="4 5" key="1">
    <citation type="submission" date="2019-03" db="EMBL/GenBank/DDBJ databases">
        <title>Ruegeria lutea sp. nov., a novel strain, isolated from marine sediment, the Masan Bay, South Korea.</title>
        <authorList>
            <person name="Kim J."/>
            <person name="Kim D.-Y."/>
            <person name="Lee S.-S."/>
        </authorList>
    </citation>
    <scope>NUCLEOTIDE SEQUENCE [LARGE SCALE GENOMIC DNA]</scope>
    <source>
        <strain evidence="4 5">318-1</strain>
    </source>
</reference>
<sequence length="150" mass="16494">MTIRFREGGREDVAAVVALMADDMLGKGRETAGMDRYLAAFDAMQREGANKLIVGEDDSGAVVATYQLTFISGLSLSATRRAQVEGVRVADHLRGQGLGAQMFADVERRAREAGCGLIQLTMNKSRTDSHRFYERLGFTASHIGFKRYLD</sequence>
<evidence type="ECO:0000259" key="3">
    <source>
        <dbReference type="PROSITE" id="PS51186"/>
    </source>
</evidence>
<dbReference type="RefSeq" id="WP_133361983.1">
    <property type="nucleotide sequence ID" value="NZ_SMUV01000074.1"/>
</dbReference>
<protein>
    <submittedName>
        <fullName evidence="4">GNAT family N-acetyltransferase</fullName>
    </submittedName>
</protein>
<evidence type="ECO:0000256" key="1">
    <source>
        <dbReference type="ARBA" id="ARBA00022679"/>
    </source>
</evidence>
<dbReference type="Pfam" id="PF00583">
    <property type="entry name" value="Acetyltransf_1"/>
    <property type="match status" value="1"/>
</dbReference>
<keyword evidence="5" id="KW-1185">Reference proteome</keyword>
<feature type="domain" description="N-acetyltransferase" evidence="3">
    <location>
        <begin position="3"/>
        <end position="150"/>
    </location>
</feature>
<evidence type="ECO:0000256" key="2">
    <source>
        <dbReference type="ARBA" id="ARBA00023315"/>
    </source>
</evidence>